<sequence>MGICDQVSQAFPPAPKFTESSIPSLAGKVYIVTGASAGVGRELARLLYSLNGTVYVAARNAEKSTAAIAWMRESHPSSTGRLEFLKLDLNDLTGIKASAEEFLAKEKRLDVLFNNAGVMVPPQGSLTAQGFDLQLGTNCIAHFLFTKFLTPLLVSTAAVSDTGSVRVIWVSSSAAHVGSPKGGVDVKALGDGVMATKNVRDKYAISKGGNVLHAIEFANRYADKGVLSVSLNPGNLKTELGRYIPPLVNKVLTALLLHPAVNGAYTELYAGLSPDVVGMKKGEWVVPFGRIMSLRKDLAEGGNAREFWEWTEKVVEKYL</sequence>
<evidence type="ECO:0000313" key="2">
    <source>
        <dbReference type="Proteomes" id="UP000663193"/>
    </source>
</evidence>
<dbReference type="PANTHER" id="PTHR44442:SF1">
    <property type="entry name" value="3-KETO-STEROID REDUCTASE_17-BETA-HYDROXYSTEROID DEHYDROGENASE 7"/>
    <property type="match status" value="1"/>
</dbReference>
<proteinExistence type="predicted"/>
<dbReference type="PRINTS" id="PR00081">
    <property type="entry name" value="GDHRDH"/>
</dbReference>
<dbReference type="Gene3D" id="3.40.50.720">
    <property type="entry name" value="NAD(P)-binding Rossmann-like Domain"/>
    <property type="match status" value="1"/>
</dbReference>
<dbReference type="KEGG" id="pno:SNOG_09556"/>
<protein>
    <recommendedName>
        <fullName evidence="3">NAD(P)-binding protein</fullName>
    </recommendedName>
</protein>
<dbReference type="PANTHER" id="PTHR44442">
    <property type="entry name" value="3-KETO-STEROID REDUCTASE"/>
    <property type="match status" value="1"/>
</dbReference>
<gene>
    <name evidence="1" type="ORF">JI435_095560</name>
</gene>
<dbReference type="OMA" id="FHSTEFA"/>
<dbReference type="RefSeq" id="XP_001799845.1">
    <property type="nucleotide sequence ID" value="XM_001799793.1"/>
</dbReference>
<dbReference type="OrthoDB" id="191139at2759"/>
<dbReference type="InterPro" id="IPR052834">
    <property type="entry name" value="3KSR/17beta-HSD"/>
</dbReference>
<dbReference type="InterPro" id="IPR036291">
    <property type="entry name" value="NAD(P)-bd_dom_sf"/>
</dbReference>
<dbReference type="Proteomes" id="UP000663193">
    <property type="component" value="Chromosome 1"/>
</dbReference>
<evidence type="ECO:0000313" key="1">
    <source>
        <dbReference type="EMBL" id="QRC90151.1"/>
    </source>
</evidence>
<dbReference type="SUPFAM" id="SSF51735">
    <property type="entry name" value="NAD(P)-binding Rossmann-fold domains"/>
    <property type="match status" value="1"/>
</dbReference>
<dbReference type="FunFam" id="3.40.50.720:FF:001499">
    <property type="entry name" value="Short-chain dehydrogenase/reductase pkfC"/>
    <property type="match status" value="1"/>
</dbReference>
<name>A0A7U2HVG2_PHANO</name>
<evidence type="ECO:0008006" key="3">
    <source>
        <dbReference type="Google" id="ProtNLM"/>
    </source>
</evidence>
<dbReference type="InterPro" id="IPR002347">
    <property type="entry name" value="SDR_fam"/>
</dbReference>
<reference evidence="2" key="1">
    <citation type="journal article" date="2021" name="BMC Genomics">
        <title>Chromosome-level genome assembly and manually-curated proteome of model necrotroph Parastagonospora nodorum Sn15 reveals a genome-wide trove of candidate effector homologs, and redundancy of virulence-related functions within an accessory chromosome.</title>
        <authorList>
            <person name="Bertazzoni S."/>
            <person name="Jones D.A.B."/>
            <person name="Phan H.T."/>
            <person name="Tan K.-C."/>
            <person name="Hane J.K."/>
        </authorList>
    </citation>
    <scope>NUCLEOTIDE SEQUENCE [LARGE SCALE GENOMIC DNA]</scope>
    <source>
        <strain evidence="2">SN15 / ATCC MYA-4574 / FGSC 10173)</strain>
    </source>
</reference>
<dbReference type="EMBL" id="CP069023">
    <property type="protein sequence ID" value="QRC90151.1"/>
    <property type="molecule type" value="Genomic_DNA"/>
</dbReference>
<dbReference type="VEuPathDB" id="FungiDB:JI435_095560"/>
<dbReference type="AlphaFoldDB" id="A0A7U2HVG2"/>
<accession>A0A7U2HVG2</accession>
<dbReference type="Pfam" id="PF00106">
    <property type="entry name" value="adh_short"/>
    <property type="match status" value="1"/>
</dbReference>
<organism evidence="1 2">
    <name type="scientific">Phaeosphaeria nodorum (strain SN15 / ATCC MYA-4574 / FGSC 10173)</name>
    <name type="common">Glume blotch fungus</name>
    <name type="synonym">Parastagonospora nodorum</name>
    <dbReference type="NCBI Taxonomy" id="321614"/>
    <lineage>
        <taxon>Eukaryota</taxon>
        <taxon>Fungi</taxon>
        <taxon>Dikarya</taxon>
        <taxon>Ascomycota</taxon>
        <taxon>Pezizomycotina</taxon>
        <taxon>Dothideomycetes</taxon>
        <taxon>Pleosporomycetidae</taxon>
        <taxon>Pleosporales</taxon>
        <taxon>Pleosporineae</taxon>
        <taxon>Phaeosphaeriaceae</taxon>
        <taxon>Parastagonospora</taxon>
    </lineage>
</organism>
<keyword evidence="2" id="KW-1185">Reference proteome</keyword>